<dbReference type="GO" id="GO:0016757">
    <property type="term" value="F:glycosyltransferase activity"/>
    <property type="evidence" value="ECO:0007669"/>
    <property type="project" value="InterPro"/>
</dbReference>
<reference evidence="3 4" key="1">
    <citation type="submission" date="2020-01" db="EMBL/GenBank/DDBJ databases">
        <title>Draft Genome Analysis of Muricauda sp. HICW Isolated from coastal seawater of PR China.</title>
        <authorList>
            <person name="Chen M.-X."/>
        </authorList>
    </citation>
    <scope>NUCLEOTIDE SEQUENCE [LARGE SCALE GENOMIC DNA]</scope>
    <source>
        <strain evidence="3 4">HICW</strain>
    </source>
</reference>
<protein>
    <submittedName>
        <fullName evidence="3">Glycosyltransferase</fullName>
    </submittedName>
</protein>
<keyword evidence="3" id="KW-0808">Transferase</keyword>
<dbReference type="Pfam" id="PF00534">
    <property type="entry name" value="Glycos_transf_1"/>
    <property type="match status" value="1"/>
</dbReference>
<sequence length="386" mass="43501">MKQKLIRITTVPISLGGLLQGQSKFMSQFYEVVGISSDKENLEKVGVKEEIRVIPVNLTRKITPFQDLQALIKLYKILKKEKPFIVHSHTPKAGTIGMMAARFAGVPHRLHTIAGLPLVEATGPKRVLLNTVEKLTYFCATKVYPNSLGLQEIVLDHKFTDAKKLKVIGHGSSNGIDTSYFDPSLYSNASKLELRKKLKLADDDYVFVFVGRLVGDKGINELIAAFKNILDEYTNVQLLLVGNPEEELDPMLPETEDFIFKSDKVIATGWVDDVRPYFAISDCLTFPSYREGFPNVVMQSGAMGLYSIVSDINGCNEIVEEGVNGTIIPTKNTEALYTAMKNVLENKEKFAAEKNVYREMIKKRYERSFIWNELLKEYQELEGTKD</sequence>
<dbReference type="CDD" id="cd03808">
    <property type="entry name" value="GT4_CapM-like"/>
    <property type="match status" value="1"/>
</dbReference>
<gene>
    <name evidence="3" type="ORF">GUA46_13345</name>
</gene>
<organism evidence="3 4">
    <name type="scientific">Flagellimonas chongwuensis</name>
    <dbReference type="NCBI Taxonomy" id="2697365"/>
    <lineage>
        <taxon>Bacteria</taxon>
        <taxon>Pseudomonadati</taxon>
        <taxon>Bacteroidota</taxon>
        <taxon>Flavobacteriia</taxon>
        <taxon>Flavobacteriales</taxon>
        <taxon>Flavobacteriaceae</taxon>
        <taxon>Flagellimonas</taxon>
    </lineage>
</organism>
<evidence type="ECO:0000313" key="3">
    <source>
        <dbReference type="EMBL" id="NVN19328.1"/>
    </source>
</evidence>
<dbReference type="EMBL" id="WYET01000007">
    <property type="protein sequence ID" value="NVN19328.1"/>
    <property type="molecule type" value="Genomic_DNA"/>
</dbReference>
<keyword evidence="4" id="KW-1185">Reference proteome</keyword>
<dbReference type="AlphaFoldDB" id="A0A850NM20"/>
<dbReference type="PANTHER" id="PTHR12526:SF630">
    <property type="entry name" value="GLYCOSYLTRANSFERASE"/>
    <property type="match status" value="1"/>
</dbReference>
<dbReference type="Gene3D" id="3.40.50.2000">
    <property type="entry name" value="Glycogen Phosphorylase B"/>
    <property type="match status" value="2"/>
</dbReference>
<evidence type="ECO:0000259" key="1">
    <source>
        <dbReference type="Pfam" id="PF00534"/>
    </source>
</evidence>
<dbReference type="PANTHER" id="PTHR12526">
    <property type="entry name" value="GLYCOSYLTRANSFERASE"/>
    <property type="match status" value="1"/>
</dbReference>
<evidence type="ECO:0000313" key="4">
    <source>
        <dbReference type="Proteomes" id="UP000558089"/>
    </source>
</evidence>
<dbReference type="Proteomes" id="UP000558089">
    <property type="component" value="Unassembled WGS sequence"/>
</dbReference>
<proteinExistence type="predicted"/>
<evidence type="ECO:0000259" key="2">
    <source>
        <dbReference type="Pfam" id="PF13477"/>
    </source>
</evidence>
<feature type="domain" description="Glycosyl transferase family 1" evidence="1">
    <location>
        <begin position="192"/>
        <end position="349"/>
    </location>
</feature>
<dbReference type="Pfam" id="PF13477">
    <property type="entry name" value="Glyco_trans_4_2"/>
    <property type="match status" value="1"/>
</dbReference>
<name>A0A850NM20_9FLAO</name>
<accession>A0A850NM20</accession>
<feature type="domain" description="Glycosyltransferase subfamily 4-like N-terminal" evidence="2">
    <location>
        <begin position="24"/>
        <end position="144"/>
    </location>
</feature>
<dbReference type="SUPFAM" id="SSF53756">
    <property type="entry name" value="UDP-Glycosyltransferase/glycogen phosphorylase"/>
    <property type="match status" value="1"/>
</dbReference>
<dbReference type="InterPro" id="IPR001296">
    <property type="entry name" value="Glyco_trans_1"/>
</dbReference>
<dbReference type="RefSeq" id="WP_176620910.1">
    <property type="nucleotide sequence ID" value="NZ_WYET01000007.1"/>
</dbReference>
<comment type="caution">
    <text evidence="3">The sequence shown here is derived from an EMBL/GenBank/DDBJ whole genome shotgun (WGS) entry which is preliminary data.</text>
</comment>
<dbReference type="InterPro" id="IPR028098">
    <property type="entry name" value="Glyco_trans_4-like_N"/>
</dbReference>